<feature type="compositionally biased region" description="Basic and acidic residues" evidence="1">
    <location>
        <begin position="76"/>
        <end position="94"/>
    </location>
</feature>
<proteinExistence type="predicted"/>
<organism evidence="2 3">
    <name type="scientific">Setaria digitata</name>
    <dbReference type="NCBI Taxonomy" id="48799"/>
    <lineage>
        <taxon>Eukaryota</taxon>
        <taxon>Metazoa</taxon>
        <taxon>Ecdysozoa</taxon>
        <taxon>Nematoda</taxon>
        <taxon>Chromadorea</taxon>
        <taxon>Rhabditida</taxon>
        <taxon>Spirurina</taxon>
        <taxon>Spiruromorpha</taxon>
        <taxon>Filarioidea</taxon>
        <taxon>Setariidae</taxon>
        <taxon>Setaria</taxon>
    </lineage>
</organism>
<name>A0A915PER9_9BILA</name>
<dbReference type="AlphaFoldDB" id="A0A915PER9"/>
<keyword evidence="2" id="KW-1185">Reference proteome</keyword>
<accession>A0A915PER9</accession>
<protein>
    <submittedName>
        <fullName evidence="3">Uncharacterized protein</fullName>
    </submittedName>
</protein>
<reference evidence="3" key="1">
    <citation type="submission" date="2022-11" db="UniProtKB">
        <authorList>
            <consortium name="WormBaseParasite"/>
        </authorList>
    </citation>
    <scope>IDENTIFICATION</scope>
</reference>
<evidence type="ECO:0000256" key="1">
    <source>
        <dbReference type="SAM" id="MobiDB-lite"/>
    </source>
</evidence>
<feature type="region of interest" description="Disordered" evidence="1">
    <location>
        <begin position="21"/>
        <end position="94"/>
    </location>
</feature>
<dbReference type="Proteomes" id="UP000887581">
    <property type="component" value="Unplaced"/>
</dbReference>
<feature type="compositionally biased region" description="Polar residues" evidence="1">
    <location>
        <begin position="42"/>
        <end position="63"/>
    </location>
</feature>
<evidence type="ECO:0000313" key="3">
    <source>
        <dbReference type="WBParaSite" id="sdigi.contig123.g4797.t1"/>
    </source>
</evidence>
<dbReference type="WBParaSite" id="sdigi.contig123.g4797.t1">
    <property type="protein sequence ID" value="sdigi.contig123.g4797.t1"/>
    <property type="gene ID" value="sdigi.contig123.g4797"/>
</dbReference>
<evidence type="ECO:0000313" key="2">
    <source>
        <dbReference type="Proteomes" id="UP000887581"/>
    </source>
</evidence>
<sequence>MRSFSPTHAVLPLSYPAAERLSQGEITRHPTDHAPNGYCLRSNPSSETNDEPSQTPQCSTQPLRDSIEAVVYDPQRSGEGRGDGEESGGDEKVCERAQCRPSYSSAVRSPVACKWKYMRERGRGKYSLGSIYLQILGWS</sequence>